<dbReference type="PANTHER" id="PTHR43283:SF3">
    <property type="entry name" value="BETA-LACTAMASE FAMILY PROTEIN (AFU_ORTHOLOGUE AFUA_5G07500)"/>
    <property type="match status" value="1"/>
</dbReference>
<accession>A0A9D2RF94</accession>
<name>A0A9D2RF94_9FIRM</name>
<dbReference type="GO" id="GO:0006355">
    <property type="term" value="P:regulation of DNA-templated transcription"/>
    <property type="evidence" value="ECO:0007669"/>
    <property type="project" value="InterPro"/>
</dbReference>
<keyword evidence="3" id="KW-0804">Transcription</keyword>
<dbReference type="GO" id="GO:0016787">
    <property type="term" value="F:hydrolase activity"/>
    <property type="evidence" value="ECO:0007669"/>
    <property type="project" value="UniProtKB-KW"/>
</dbReference>
<dbReference type="EMBL" id="DWUU01000041">
    <property type="protein sequence ID" value="HJD42715.1"/>
    <property type="molecule type" value="Genomic_DNA"/>
</dbReference>
<organism evidence="5 6">
    <name type="scientific">Candidatus Mediterraneibacter quadrami</name>
    <dbReference type="NCBI Taxonomy" id="2838684"/>
    <lineage>
        <taxon>Bacteria</taxon>
        <taxon>Bacillati</taxon>
        <taxon>Bacillota</taxon>
        <taxon>Clostridia</taxon>
        <taxon>Lachnospirales</taxon>
        <taxon>Lachnospiraceae</taxon>
        <taxon>Mediterraneibacter</taxon>
    </lineage>
</organism>
<dbReference type="SUPFAM" id="SSF53822">
    <property type="entry name" value="Periplasmic binding protein-like I"/>
    <property type="match status" value="1"/>
</dbReference>
<evidence type="ECO:0000313" key="6">
    <source>
        <dbReference type="Proteomes" id="UP000823909"/>
    </source>
</evidence>
<gene>
    <name evidence="5" type="ORF">H9910_06865</name>
</gene>
<dbReference type="InterPro" id="IPR050789">
    <property type="entry name" value="Diverse_Enzym_Activities"/>
</dbReference>
<dbReference type="Gene3D" id="1.10.260.40">
    <property type="entry name" value="lambda repressor-like DNA-binding domains"/>
    <property type="match status" value="1"/>
</dbReference>
<dbReference type="GO" id="GO:0003677">
    <property type="term" value="F:DNA binding"/>
    <property type="evidence" value="ECO:0007669"/>
    <property type="project" value="UniProtKB-KW"/>
</dbReference>
<evidence type="ECO:0000256" key="2">
    <source>
        <dbReference type="ARBA" id="ARBA00023125"/>
    </source>
</evidence>
<dbReference type="PROSITE" id="PS50932">
    <property type="entry name" value="HTH_LACI_2"/>
    <property type="match status" value="1"/>
</dbReference>
<dbReference type="Pfam" id="PF00356">
    <property type="entry name" value="LacI"/>
    <property type="match status" value="1"/>
</dbReference>
<keyword evidence="5" id="KW-0378">Hydrolase</keyword>
<evidence type="ECO:0000259" key="4">
    <source>
        <dbReference type="PROSITE" id="PS50932"/>
    </source>
</evidence>
<dbReference type="AlphaFoldDB" id="A0A9D2RF94"/>
<dbReference type="SUPFAM" id="SSF56601">
    <property type="entry name" value="beta-lactamase/transpeptidase-like"/>
    <property type="match status" value="1"/>
</dbReference>
<evidence type="ECO:0000256" key="3">
    <source>
        <dbReference type="ARBA" id="ARBA00023163"/>
    </source>
</evidence>
<dbReference type="InterPro" id="IPR001466">
    <property type="entry name" value="Beta-lactam-related"/>
</dbReference>
<sequence>MATIKDVARHADVSIATVSRIINNKGPISEKTRKKVYESMQALNYQPNEMARALQKQKSNIIGLIVPSVAYEFFGLLTEGVEEVCHELGYKLMIARSCEKADREVEMVSMLEGNKVDGILLCSRVGDAAIYREHTALPVVSIDRDLNGFSTVTCDNYQGGILAARELYEAGSRHPVLFGNDVPEYMTMNARNEGFFAECERLGMRAGYISAGWIDTEDHAGIRRYLNGFESDRVYGPERAERIFLRGLKDFPEADGVFVTGDALAARLMSSVGIRRNGILDRVPVVSFDGLGISELFGITTVAQPITEMGAAAARQLIREIEEGTEHMRSVLPVHLLERKSTARFKKDRSMMDFSKLTEYIDSLKDVYGIPAADCLITKDHETVYRHMTGYSDYENTKPLTDQTIFRLFSATKLVTVTAVMQQIERGNIKLYDEVRQYLPEYNTMLVSDDFKFEFPLRWPKSSDKCHYAHNAIRIIDLLSMTAGLSYDTDSPEEREIRERSGNQASTREVVAAIAKMPLVYEPGTRYSYGLCHDVLAAVVEVVTGQKYSDYLKENIFEPLGIKELYFHWDKDPELQKRVCALYRGYFGSDEIGPDDGEMTDGFKITANYESGGAGLAGTVSDYSLLVDALCNGGVGANGNRILKEETVRMLSVPYTTGQMSRDFAVTGKAGYEYGLGVRVLVDGSVSRSPVGEFGWDGAAGAYMLVDPVNHISIFYAQHVAGFFKAYSEIHPTIRDLAYECMGY</sequence>
<keyword evidence="1" id="KW-0805">Transcription regulation</keyword>
<feature type="domain" description="HTH lacI-type" evidence="4">
    <location>
        <begin position="2"/>
        <end position="56"/>
    </location>
</feature>
<dbReference type="InterPro" id="IPR000843">
    <property type="entry name" value="HTH_LacI"/>
</dbReference>
<evidence type="ECO:0000256" key="1">
    <source>
        <dbReference type="ARBA" id="ARBA00023015"/>
    </source>
</evidence>
<reference evidence="5" key="1">
    <citation type="journal article" date="2021" name="PeerJ">
        <title>Extensive microbial diversity within the chicken gut microbiome revealed by metagenomics and culture.</title>
        <authorList>
            <person name="Gilroy R."/>
            <person name="Ravi A."/>
            <person name="Getino M."/>
            <person name="Pursley I."/>
            <person name="Horton D.L."/>
            <person name="Alikhan N.F."/>
            <person name="Baker D."/>
            <person name="Gharbi K."/>
            <person name="Hall N."/>
            <person name="Watson M."/>
            <person name="Adriaenssens E.M."/>
            <person name="Foster-Nyarko E."/>
            <person name="Jarju S."/>
            <person name="Secka A."/>
            <person name="Antonio M."/>
            <person name="Oren A."/>
            <person name="Chaudhuri R.R."/>
            <person name="La Ragione R."/>
            <person name="Hildebrand F."/>
            <person name="Pallen M.J."/>
        </authorList>
    </citation>
    <scope>NUCLEOTIDE SEQUENCE</scope>
    <source>
        <strain evidence="5">ChiBcec15-3976</strain>
    </source>
</reference>
<dbReference type="InterPro" id="IPR046335">
    <property type="entry name" value="LacI/GalR-like_sensor"/>
</dbReference>
<keyword evidence="2" id="KW-0238">DNA-binding</keyword>
<dbReference type="Proteomes" id="UP000823909">
    <property type="component" value="Unassembled WGS sequence"/>
</dbReference>
<comment type="caution">
    <text evidence="5">The sequence shown here is derived from an EMBL/GenBank/DDBJ whole genome shotgun (WGS) entry which is preliminary data.</text>
</comment>
<evidence type="ECO:0000313" key="5">
    <source>
        <dbReference type="EMBL" id="HJD42715.1"/>
    </source>
</evidence>
<dbReference type="CDD" id="cd01392">
    <property type="entry name" value="HTH_LacI"/>
    <property type="match status" value="1"/>
</dbReference>
<dbReference type="Gene3D" id="3.40.710.10">
    <property type="entry name" value="DD-peptidase/beta-lactamase superfamily"/>
    <property type="match status" value="1"/>
</dbReference>
<proteinExistence type="predicted"/>
<dbReference type="SUPFAM" id="SSF47413">
    <property type="entry name" value="lambda repressor-like DNA-binding domains"/>
    <property type="match status" value="1"/>
</dbReference>
<dbReference type="Pfam" id="PF13377">
    <property type="entry name" value="Peripla_BP_3"/>
    <property type="match status" value="1"/>
</dbReference>
<dbReference type="PANTHER" id="PTHR43283">
    <property type="entry name" value="BETA-LACTAMASE-RELATED"/>
    <property type="match status" value="1"/>
</dbReference>
<dbReference type="Gene3D" id="3.40.50.2300">
    <property type="match status" value="2"/>
</dbReference>
<dbReference type="InterPro" id="IPR010982">
    <property type="entry name" value="Lambda_DNA-bd_dom_sf"/>
</dbReference>
<protein>
    <submittedName>
        <fullName evidence="5">Serine hydrolase</fullName>
    </submittedName>
</protein>
<dbReference type="PRINTS" id="PR00036">
    <property type="entry name" value="HTHLACI"/>
</dbReference>
<reference evidence="5" key="2">
    <citation type="submission" date="2021-04" db="EMBL/GenBank/DDBJ databases">
        <authorList>
            <person name="Gilroy R."/>
        </authorList>
    </citation>
    <scope>NUCLEOTIDE SEQUENCE</scope>
    <source>
        <strain evidence="5">ChiBcec15-3976</strain>
    </source>
</reference>
<dbReference type="InterPro" id="IPR012338">
    <property type="entry name" value="Beta-lactam/transpept-like"/>
</dbReference>
<dbReference type="InterPro" id="IPR028082">
    <property type="entry name" value="Peripla_BP_I"/>
</dbReference>
<dbReference type="PROSITE" id="PS00356">
    <property type="entry name" value="HTH_LACI_1"/>
    <property type="match status" value="1"/>
</dbReference>
<dbReference type="Pfam" id="PF00144">
    <property type="entry name" value="Beta-lactamase"/>
    <property type="match status" value="1"/>
</dbReference>
<dbReference type="SMART" id="SM00354">
    <property type="entry name" value="HTH_LACI"/>
    <property type="match status" value="1"/>
</dbReference>